<sequence length="70" mass="8095">MSFLIKQPLYKRFSLDQQCPQTSPTSYLGPPSLNRQFMMSSPIHLTHESTIIKHSLYTIFSKPQQPVTNQ</sequence>
<reference evidence="1" key="1">
    <citation type="submission" date="2021-02" db="EMBL/GenBank/DDBJ databases">
        <authorList>
            <person name="Nowell W R."/>
        </authorList>
    </citation>
    <scope>NUCLEOTIDE SEQUENCE</scope>
</reference>
<dbReference type="EMBL" id="CAJNOJ010000156">
    <property type="protein sequence ID" value="CAF1213195.1"/>
    <property type="molecule type" value="Genomic_DNA"/>
</dbReference>
<proteinExistence type="predicted"/>
<name>A0A814XLY6_ADIRI</name>
<organism evidence="1 2">
    <name type="scientific">Adineta ricciae</name>
    <name type="common">Rotifer</name>
    <dbReference type="NCBI Taxonomy" id="249248"/>
    <lineage>
        <taxon>Eukaryota</taxon>
        <taxon>Metazoa</taxon>
        <taxon>Spiralia</taxon>
        <taxon>Gnathifera</taxon>
        <taxon>Rotifera</taxon>
        <taxon>Eurotatoria</taxon>
        <taxon>Bdelloidea</taxon>
        <taxon>Adinetida</taxon>
        <taxon>Adinetidae</taxon>
        <taxon>Adineta</taxon>
    </lineage>
</organism>
<protein>
    <submittedName>
        <fullName evidence="1">Uncharacterized protein</fullName>
    </submittedName>
</protein>
<evidence type="ECO:0000313" key="2">
    <source>
        <dbReference type="Proteomes" id="UP000663852"/>
    </source>
</evidence>
<dbReference type="Proteomes" id="UP000663852">
    <property type="component" value="Unassembled WGS sequence"/>
</dbReference>
<evidence type="ECO:0000313" key="1">
    <source>
        <dbReference type="EMBL" id="CAF1213195.1"/>
    </source>
</evidence>
<accession>A0A814XLY6</accession>
<gene>
    <name evidence="1" type="ORF">EDS130_LOCUS25997</name>
</gene>
<dbReference type="AlphaFoldDB" id="A0A814XLY6"/>
<comment type="caution">
    <text evidence="1">The sequence shown here is derived from an EMBL/GenBank/DDBJ whole genome shotgun (WGS) entry which is preliminary data.</text>
</comment>